<gene>
    <name evidence="7" type="ORF">GCM10009676_44140</name>
</gene>
<evidence type="ECO:0000313" key="7">
    <source>
        <dbReference type="EMBL" id="GAA1252401.1"/>
    </source>
</evidence>
<keyword evidence="8" id="KW-1185">Reference proteome</keyword>
<comment type="caution">
    <text evidence="7">The sequence shown here is derived from an EMBL/GenBank/DDBJ whole genome shotgun (WGS) entry which is preliminary data.</text>
</comment>
<dbReference type="Gene3D" id="2.30.31.20">
    <property type="entry name" value="Sporulation-specific cell division protein SsgB"/>
    <property type="match status" value="1"/>
</dbReference>
<keyword evidence="3" id="KW-0132">Cell division</keyword>
<reference evidence="7 8" key="1">
    <citation type="journal article" date="2019" name="Int. J. Syst. Evol. Microbiol.">
        <title>The Global Catalogue of Microorganisms (GCM) 10K type strain sequencing project: providing services to taxonomists for standard genome sequencing and annotation.</title>
        <authorList>
            <consortium name="The Broad Institute Genomics Platform"/>
            <consortium name="The Broad Institute Genome Sequencing Center for Infectious Disease"/>
            <person name="Wu L."/>
            <person name="Ma J."/>
        </authorList>
    </citation>
    <scope>NUCLEOTIDE SEQUENCE [LARGE SCALE GENOMIC DNA]</scope>
    <source>
        <strain evidence="7 8">JCM 13023</strain>
    </source>
</reference>
<keyword evidence="6" id="KW-0131">Cell cycle</keyword>
<evidence type="ECO:0000256" key="3">
    <source>
        <dbReference type="ARBA" id="ARBA00022618"/>
    </source>
</evidence>
<sequence>MCPIRSLTHDTAAEGAAPERRECAVHSDAVHQSQFVHLNGCSTPVLARLMYRADDPFTVSLAFRIDARDWVAWDFSRELLLTGLTEPAGIGDIRLRPDLATDETFLVLELESPDGYAVVELEIADVRRFADATTAIVPPGTEADRLDLDRLIDELTTARP</sequence>
<accession>A0ABN1WN15</accession>
<organism evidence="7 8">
    <name type="scientific">Prauserella halophila</name>
    <dbReference type="NCBI Taxonomy" id="185641"/>
    <lineage>
        <taxon>Bacteria</taxon>
        <taxon>Bacillati</taxon>
        <taxon>Actinomycetota</taxon>
        <taxon>Actinomycetes</taxon>
        <taxon>Pseudonocardiales</taxon>
        <taxon>Pseudonocardiaceae</taxon>
        <taxon>Prauserella</taxon>
    </lineage>
</organism>
<proteinExistence type="inferred from homology"/>
<evidence type="ECO:0000256" key="2">
    <source>
        <dbReference type="ARBA" id="ARBA00009323"/>
    </source>
</evidence>
<dbReference type="InterPro" id="IPR006776">
    <property type="entry name" value="SsgB"/>
</dbReference>
<evidence type="ECO:0000256" key="6">
    <source>
        <dbReference type="ARBA" id="ARBA00023306"/>
    </source>
</evidence>
<keyword evidence="5" id="KW-0717">Septation</keyword>
<dbReference type="Proteomes" id="UP001500653">
    <property type="component" value="Unassembled WGS sequence"/>
</dbReference>
<evidence type="ECO:0000256" key="4">
    <source>
        <dbReference type="ARBA" id="ARBA00022969"/>
    </source>
</evidence>
<keyword evidence="4" id="KW-0749">Sporulation</keyword>
<comment type="subcellular location">
    <subcellularLocation>
        <location evidence="1">Cell septum</location>
    </subcellularLocation>
</comment>
<protein>
    <submittedName>
        <fullName evidence="7">SsgA family sporulation/cell division regulator</fullName>
    </submittedName>
</protein>
<evidence type="ECO:0000256" key="5">
    <source>
        <dbReference type="ARBA" id="ARBA00023210"/>
    </source>
</evidence>
<dbReference type="EMBL" id="BAAALN010000019">
    <property type="protein sequence ID" value="GAA1252401.1"/>
    <property type="molecule type" value="Genomic_DNA"/>
</dbReference>
<evidence type="ECO:0000313" key="8">
    <source>
        <dbReference type="Proteomes" id="UP001500653"/>
    </source>
</evidence>
<dbReference type="Pfam" id="PF04686">
    <property type="entry name" value="SsgA"/>
    <property type="match status" value="1"/>
</dbReference>
<comment type="similarity">
    <text evidence="2">Belongs to the SsgA family.</text>
</comment>
<name>A0ABN1WN15_9PSEU</name>
<dbReference type="InterPro" id="IPR038658">
    <property type="entry name" value="SsgB_sf"/>
</dbReference>
<evidence type="ECO:0000256" key="1">
    <source>
        <dbReference type="ARBA" id="ARBA00004431"/>
    </source>
</evidence>